<feature type="region of interest" description="Disordered" evidence="1">
    <location>
        <begin position="174"/>
        <end position="218"/>
    </location>
</feature>
<feature type="compositionally biased region" description="Low complexity" evidence="1">
    <location>
        <begin position="335"/>
        <end position="347"/>
    </location>
</feature>
<sequence>MSRDTTPFVPPQRYPSPPRNMWYEVPKEPPAPSGGQPKPMFPWESRQARPSRKFPEAAPEPPLPLGGPPTQRQGEPQPSDGPHAPPQPSPTVSTLEGSIAEPSTPSTPRIKIQPPVVEPWTSYQLVNAWDEVPQINRYVEGFQRHRRGKSADIASPLGVVTPVPGRRSRGFKLTDFPSATERPSLPVTPLPISRPSFWGEDKAESQGSEPPETLPAAEGVPAQSEWVCVHGRRWMPTDCMCELADALDPHQDPRVQLEKLARQHSEQLLRRLSGGDQGGAGEAQGRVIPKRSLPFGSENAKSPTYVAQAAVSEVAQPKPVKGRRPTTGSTLVGQSSAAPTGASTATRGDSRGDTRGSGSAKPTTQEGSSSSSSSSNQLLESPMPRLESEKAKGT</sequence>
<feature type="compositionally biased region" description="Pro residues" evidence="1">
    <location>
        <begin position="58"/>
        <end position="67"/>
    </location>
</feature>
<name>A0A086T1N5_HAPC1</name>
<proteinExistence type="predicted"/>
<evidence type="ECO:0000313" key="3">
    <source>
        <dbReference type="Proteomes" id="UP000029964"/>
    </source>
</evidence>
<dbReference type="OrthoDB" id="2014201at2759"/>
<comment type="caution">
    <text evidence="2">The sequence shown here is derived from an EMBL/GenBank/DDBJ whole genome shotgun (WGS) entry which is preliminary data.</text>
</comment>
<reference evidence="3" key="1">
    <citation type="journal article" date="2014" name="Genome Announc.">
        <title>Genome sequence and annotation of Acremonium chrysogenum, producer of the beta-lactam antibiotic cephalosporin C.</title>
        <authorList>
            <person name="Terfehr D."/>
            <person name="Dahlmann T.A."/>
            <person name="Specht T."/>
            <person name="Zadra I."/>
            <person name="Kuernsteiner H."/>
            <person name="Kueck U."/>
        </authorList>
    </citation>
    <scope>NUCLEOTIDE SEQUENCE [LARGE SCALE GENOMIC DNA]</scope>
    <source>
        <strain evidence="3">ATCC 11550 / CBS 779.69 / DSM 880 / IAM 14645 / JCM 23072 / IMI 49137</strain>
    </source>
</reference>
<evidence type="ECO:0000313" key="2">
    <source>
        <dbReference type="EMBL" id="KFH43267.1"/>
    </source>
</evidence>
<feature type="compositionally biased region" description="Polar residues" evidence="1">
    <location>
        <begin position="90"/>
        <end position="107"/>
    </location>
</feature>
<evidence type="ECO:0000256" key="1">
    <source>
        <dbReference type="SAM" id="MobiDB-lite"/>
    </source>
</evidence>
<dbReference type="HOGENOM" id="CLU_750161_0_0_1"/>
<organism evidence="2 3">
    <name type="scientific">Hapsidospora chrysogenum (strain ATCC 11550 / CBS 779.69 / DSM 880 / IAM 14645 / JCM 23072 / IMI 49137)</name>
    <name type="common">Acremonium chrysogenum</name>
    <dbReference type="NCBI Taxonomy" id="857340"/>
    <lineage>
        <taxon>Eukaryota</taxon>
        <taxon>Fungi</taxon>
        <taxon>Dikarya</taxon>
        <taxon>Ascomycota</taxon>
        <taxon>Pezizomycotina</taxon>
        <taxon>Sordariomycetes</taxon>
        <taxon>Hypocreomycetidae</taxon>
        <taxon>Hypocreales</taxon>
        <taxon>Bionectriaceae</taxon>
        <taxon>Hapsidospora</taxon>
    </lineage>
</organism>
<accession>A0A086T1N5</accession>
<gene>
    <name evidence="2" type="ORF">ACRE_059660</name>
</gene>
<feature type="region of interest" description="Disordered" evidence="1">
    <location>
        <begin position="266"/>
        <end position="394"/>
    </location>
</feature>
<feature type="compositionally biased region" description="Pro residues" evidence="1">
    <location>
        <begin position="8"/>
        <end position="18"/>
    </location>
</feature>
<dbReference type="Proteomes" id="UP000029964">
    <property type="component" value="Unassembled WGS sequence"/>
</dbReference>
<dbReference type="AlphaFoldDB" id="A0A086T1N5"/>
<feature type="region of interest" description="Disordered" evidence="1">
    <location>
        <begin position="1"/>
        <end position="113"/>
    </location>
</feature>
<keyword evidence="3" id="KW-1185">Reference proteome</keyword>
<protein>
    <submittedName>
        <fullName evidence="2">Uncharacterized protein</fullName>
    </submittedName>
</protein>
<dbReference type="EMBL" id="JPKY01000073">
    <property type="protein sequence ID" value="KFH43267.1"/>
    <property type="molecule type" value="Genomic_DNA"/>
</dbReference>